<dbReference type="STRING" id="360107.CHAB381_1748"/>
<protein>
    <submittedName>
        <fullName evidence="3">HrgA protein</fullName>
    </submittedName>
</protein>
<dbReference type="Pfam" id="PF05066">
    <property type="entry name" value="HARE-HTH"/>
    <property type="match status" value="1"/>
</dbReference>
<dbReference type="KEGG" id="cha:CHAB381_1748"/>
<sequence>MNKATEIAKEILEKEQRPLNPSQMYKIAENLGLTEELNFKGKTPWATFGAYIYMDLKNNPDTIFEKVQEKPILIMLKDQHFNISAKIQASKNSKPSNNDSQTIKFKERDLHPILAYFINLNPNFNALPKTIYHEISQKNSKGLDKWLYPDMVGVSFEKFNSDETYKFLEKFQNIPVKFYSFEIKKEINVSNFREYYFQAVSNSSWANEGYLVALDIDESDEELTMLMTKTALSFGIGVLSLDSENIDQSKIIAPAKFKELLDFSLIDELSQKNKNFQNFIKTVNEYDIKNEIRYKGEFDKILNSEEIKQYMLEKNIKRT</sequence>
<dbReference type="eggNOG" id="COG2958">
    <property type="taxonomic scope" value="Bacteria"/>
</dbReference>
<name>A7I419_CAMHC</name>
<evidence type="ECO:0000256" key="1">
    <source>
        <dbReference type="ARBA" id="ARBA00023163"/>
    </source>
</evidence>
<dbReference type="AlphaFoldDB" id="A7I419"/>
<reference evidence="4" key="1">
    <citation type="submission" date="2007-07" db="EMBL/GenBank/DDBJ databases">
        <title>Complete genome sequence of Campylobacter hominis ATCC BAA-381, a commensal isolated from the human gastrointestinal tract.</title>
        <authorList>
            <person name="Fouts D.E."/>
            <person name="Mongodin E.F."/>
            <person name="Puiu D."/>
            <person name="Sebastian Y."/>
            <person name="Miller W.G."/>
            <person name="Mandrell R.E."/>
            <person name="Nelson K.E."/>
        </authorList>
    </citation>
    <scope>NUCLEOTIDE SEQUENCE [LARGE SCALE GENOMIC DNA]</scope>
    <source>
        <strain evidence="4">ATCC BAA-381 / LMG 19568 / NCTC 13146 / CH001A</strain>
    </source>
</reference>
<evidence type="ECO:0000313" key="4">
    <source>
        <dbReference type="Proteomes" id="UP000002407"/>
    </source>
</evidence>
<evidence type="ECO:0000313" key="3">
    <source>
        <dbReference type="EMBL" id="ABS52444.1"/>
    </source>
</evidence>
<keyword evidence="4" id="KW-1185">Reference proteome</keyword>
<feature type="domain" description="HTH HARE-type" evidence="2">
    <location>
        <begin position="2"/>
        <end position="79"/>
    </location>
</feature>
<dbReference type="Proteomes" id="UP000002407">
    <property type="component" value="Chromosome"/>
</dbReference>
<dbReference type="HOGENOM" id="CLU_074541_1_0_7"/>
<dbReference type="EMBL" id="CP000776">
    <property type="protein sequence ID" value="ABS52444.1"/>
    <property type="molecule type" value="Genomic_DNA"/>
</dbReference>
<proteinExistence type="predicted"/>
<dbReference type="GO" id="GO:0006355">
    <property type="term" value="P:regulation of DNA-templated transcription"/>
    <property type="evidence" value="ECO:0007669"/>
    <property type="project" value="InterPro"/>
</dbReference>
<dbReference type="OrthoDB" id="5289528at2"/>
<accession>A7I419</accession>
<gene>
    <name evidence="3" type="ordered locus">CHAB381_1748</name>
</gene>
<dbReference type="InterPro" id="IPR007759">
    <property type="entry name" value="Asxl_HARE-HTH"/>
</dbReference>
<organism evidence="3 4">
    <name type="scientific">Campylobacter hominis (strain ATCC BAA-381 / DSM 21671 / CCUG 45161 / LMG 19568 / NCTC 13146 / CH001A)</name>
    <dbReference type="NCBI Taxonomy" id="360107"/>
    <lineage>
        <taxon>Bacteria</taxon>
        <taxon>Pseudomonadati</taxon>
        <taxon>Campylobacterota</taxon>
        <taxon>Epsilonproteobacteria</taxon>
        <taxon>Campylobacterales</taxon>
        <taxon>Campylobacteraceae</taxon>
        <taxon>Campylobacter</taxon>
    </lineage>
</organism>
<dbReference type="PROSITE" id="PS51913">
    <property type="entry name" value="HTH_HARE"/>
    <property type="match status" value="1"/>
</dbReference>
<dbReference type="RefSeq" id="WP_012109567.1">
    <property type="nucleotide sequence ID" value="NC_009714.1"/>
</dbReference>
<evidence type="ECO:0000259" key="2">
    <source>
        <dbReference type="PROSITE" id="PS51913"/>
    </source>
</evidence>
<keyword evidence="1" id="KW-0804">Transcription</keyword>